<dbReference type="PANTHER" id="PTHR46561">
    <property type="entry name" value="SERPENTINE RECEPTOR, CLASS AB (CLASS A-LIKE)-RELATED"/>
    <property type="match status" value="1"/>
</dbReference>
<sequence>MFTNIATQAEAGNCAVMNALVTSILLKMVIAFRVIAPIIGLFCMAFVLRNSRLHRRLHENAKLLCILHYVWTTGLCIAYIINYGFNLIQLSLSFSNPCEYLIPTWLSFNLAATMMIFILLQMSSMIALAIERTFATIRYKKYENERNITLLILLIILQFVVAFLIPYAYLIPSSNWEQPALGPSLITDDNLEKNQLFTIAFIVSELVVIVYIYALRYLNDYRRRAVRKWNSQSGLSIRYQLDENIRALNLVVPLICLQFIFNFTTAVMVYVIVAVEDDLDAVTYSIYDRLNGVLTLYPIALLILLFFKDPSMIAHFRKNFPQIRELSKVNPSVAVITNIGVNNISTPQFVIAENTNARFDQLKELFEANPKYEK</sequence>
<feature type="transmembrane region" description="Helical" evidence="5">
    <location>
        <begin position="60"/>
        <end position="85"/>
    </location>
</feature>
<dbReference type="Proteomes" id="UP000887569">
    <property type="component" value="Unplaced"/>
</dbReference>
<feature type="transmembrane region" description="Helical" evidence="5">
    <location>
        <begin position="150"/>
        <end position="171"/>
    </location>
</feature>
<evidence type="ECO:0000256" key="1">
    <source>
        <dbReference type="ARBA" id="ARBA00004141"/>
    </source>
</evidence>
<dbReference type="AlphaFoldDB" id="A0A915BP36"/>
<dbReference type="Gene3D" id="1.20.1070.10">
    <property type="entry name" value="Rhodopsin 7-helix transmembrane proteins"/>
    <property type="match status" value="1"/>
</dbReference>
<evidence type="ECO:0000313" key="7">
    <source>
        <dbReference type="WBParaSite" id="PgR049_g052_t01"/>
    </source>
</evidence>
<evidence type="ECO:0000256" key="3">
    <source>
        <dbReference type="ARBA" id="ARBA00022989"/>
    </source>
</evidence>
<keyword evidence="2 5" id="KW-0812">Transmembrane</keyword>
<feature type="transmembrane region" description="Helical" evidence="5">
    <location>
        <begin position="24"/>
        <end position="48"/>
    </location>
</feature>
<organism evidence="6 7">
    <name type="scientific">Parascaris univalens</name>
    <name type="common">Nematode worm</name>
    <dbReference type="NCBI Taxonomy" id="6257"/>
    <lineage>
        <taxon>Eukaryota</taxon>
        <taxon>Metazoa</taxon>
        <taxon>Ecdysozoa</taxon>
        <taxon>Nematoda</taxon>
        <taxon>Chromadorea</taxon>
        <taxon>Rhabditida</taxon>
        <taxon>Spirurina</taxon>
        <taxon>Ascaridomorpha</taxon>
        <taxon>Ascaridoidea</taxon>
        <taxon>Ascarididae</taxon>
        <taxon>Parascaris</taxon>
    </lineage>
</organism>
<reference evidence="7" key="1">
    <citation type="submission" date="2022-11" db="UniProtKB">
        <authorList>
            <consortium name="WormBaseParasite"/>
        </authorList>
    </citation>
    <scope>IDENTIFICATION</scope>
</reference>
<dbReference type="GO" id="GO:0016020">
    <property type="term" value="C:membrane"/>
    <property type="evidence" value="ECO:0007669"/>
    <property type="project" value="UniProtKB-SubCell"/>
</dbReference>
<evidence type="ECO:0000256" key="5">
    <source>
        <dbReference type="SAM" id="Phobius"/>
    </source>
</evidence>
<dbReference type="InterPro" id="IPR053286">
    <property type="entry name" value="Nematode_rcpt-like_srab"/>
</dbReference>
<name>A0A915BP36_PARUN</name>
<comment type="subcellular location">
    <subcellularLocation>
        <location evidence="1">Membrane</location>
        <topology evidence="1">Multi-pass membrane protein</topology>
    </subcellularLocation>
</comment>
<keyword evidence="6" id="KW-1185">Reference proteome</keyword>
<dbReference type="PANTHER" id="PTHR46561:SF11">
    <property type="entry name" value="SERPENTINE RECEPTOR CLASS ALPHA_BETA-14"/>
    <property type="match status" value="1"/>
</dbReference>
<feature type="transmembrane region" description="Helical" evidence="5">
    <location>
        <begin position="196"/>
        <end position="218"/>
    </location>
</feature>
<evidence type="ECO:0000256" key="4">
    <source>
        <dbReference type="ARBA" id="ARBA00023136"/>
    </source>
</evidence>
<evidence type="ECO:0000313" key="6">
    <source>
        <dbReference type="Proteomes" id="UP000887569"/>
    </source>
</evidence>
<keyword evidence="3 5" id="KW-1133">Transmembrane helix</keyword>
<feature type="transmembrane region" description="Helical" evidence="5">
    <location>
        <begin position="247"/>
        <end position="274"/>
    </location>
</feature>
<feature type="transmembrane region" description="Helical" evidence="5">
    <location>
        <begin position="286"/>
        <end position="307"/>
    </location>
</feature>
<proteinExistence type="predicted"/>
<keyword evidence="4 5" id="KW-0472">Membrane</keyword>
<dbReference type="InterPro" id="IPR019408">
    <property type="entry name" value="7TM_GPCR_serpentine_rcpt_Srab"/>
</dbReference>
<protein>
    <submittedName>
        <fullName evidence="7">Uncharacterized protein</fullName>
    </submittedName>
</protein>
<dbReference type="Pfam" id="PF10292">
    <property type="entry name" value="7TM_GPCR_Srab"/>
    <property type="match status" value="1"/>
</dbReference>
<accession>A0A915BP36</accession>
<dbReference type="WBParaSite" id="PgR049_g052_t01">
    <property type="protein sequence ID" value="PgR049_g052_t01"/>
    <property type="gene ID" value="PgR049_g052"/>
</dbReference>
<feature type="transmembrane region" description="Helical" evidence="5">
    <location>
        <begin position="105"/>
        <end position="130"/>
    </location>
</feature>
<evidence type="ECO:0000256" key="2">
    <source>
        <dbReference type="ARBA" id="ARBA00022692"/>
    </source>
</evidence>